<keyword evidence="3" id="KW-1185">Reference proteome</keyword>
<keyword evidence="1" id="KW-0812">Transmembrane</keyword>
<evidence type="ECO:0008006" key="4">
    <source>
        <dbReference type="Google" id="ProtNLM"/>
    </source>
</evidence>
<evidence type="ECO:0000313" key="3">
    <source>
        <dbReference type="Proteomes" id="UP000193623"/>
    </source>
</evidence>
<dbReference type="Proteomes" id="UP000193623">
    <property type="component" value="Unassembled WGS sequence"/>
</dbReference>
<keyword evidence="1" id="KW-0472">Membrane</keyword>
<organism evidence="2 3">
    <name type="scientific">Pseudooctadecabacter jejudonensis</name>
    <dbReference type="NCBI Taxonomy" id="1391910"/>
    <lineage>
        <taxon>Bacteria</taxon>
        <taxon>Pseudomonadati</taxon>
        <taxon>Pseudomonadota</taxon>
        <taxon>Alphaproteobacteria</taxon>
        <taxon>Rhodobacterales</taxon>
        <taxon>Paracoccaceae</taxon>
        <taxon>Pseudooctadecabacter</taxon>
    </lineage>
</organism>
<evidence type="ECO:0000313" key="2">
    <source>
        <dbReference type="EMBL" id="SLN58995.1"/>
    </source>
</evidence>
<protein>
    <recommendedName>
        <fullName evidence="4">Tetratricopeptide repeat-like domain-containing protein</fullName>
    </recommendedName>
</protein>
<reference evidence="2 3" key="1">
    <citation type="submission" date="2017-03" db="EMBL/GenBank/DDBJ databases">
        <authorList>
            <person name="Afonso C.L."/>
            <person name="Miller P.J."/>
            <person name="Scott M.A."/>
            <person name="Spackman E."/>
            <person name="Goraichik I."/>
            <person name="Dimitrov K.M."/>
            <person name="Suarez D.L."/>
            <person name="Swayne D.E."/>
        </authorList>
    </citation>
    <scope>NUCLEOTIDE SEQUENCE [LARGE SCALE GENOMIC DNA]</scope>
    <source>
        <strain evidence="2 3">CECT 8397</strain>
    </source>
</reference>
<evidence type="ECO:0000256" key="1">
    <source>
        <dbReference type="SAM" id="Phobius"/>
    </source>
</evidence>
<dbReference type="RefSeq" id="WP_085865511.1">
    <property type="nucleotide sequence ID" value="NZ_FWFT01000006.1"/>
</dbReference>
<name>A0A1Y5TCT7_9RHOB</name>
<dbReference type="EMBL" id="FWFT01000006">
    <property type="protein sequence ID" value="SLN58995.1"/>
    <property type="molecule type" value="Genomic_DNA"/>
</dbReference>
<dbReference type="OrthoDB" id="7173339at2"/>
<gene>
    <name evidence="2" type="ORF">PSJ8397_03124</name>
</gene>
<feature type="transmembrane region" description="Helical" evidence="1">
    <location>
        <begin position="27"/>
        <end position="44"/>
    </location>
</feature>
<accession>A0A1Y5TCT7</accession>
<keyword evidence="1" id="KW-1133">Transmembrane helix</keyword>
<dbReference type="AlphaFoldDB" id="A0A1Y5TCT7"/>
<sequence>MSNTDSFIDEVSEEVRKDQLFGYMRKYGWIAVLVVLVLVGGTAFSEFRKAQSEGAAQETGNAILAALELDDDAARAEALQAVEAEGGAAAITGLLAAADLTETGEAEAAVETLNAVALQDDAPQIYRDLAALKSAMIADGPMSDDDRRATFERLAAPGATFRLVAQEQIALMNVAAGETDLALDQFAAIAQDAEVTRGLRDRAFGMIVAMGGDLEGLLLGDTGEVNQ</sequence>
<proteinExistence type="predicted"/>